<organism evidence="1 2">
    <name type="scientific">Caerostris extrusa</name>
    <name type="common">Bark spider</name>
    <name type="synonym">Caerostris bankana</name>
    <dbReference type="NCBI Taxonomy" id="172846"/>
    <lineage>
        <taxon>Eukaryota</taxon>
        <taxon>Metazoa</taxon>
        <taxon>Ecdysozoa</taxon>
        <taxon>Arthropoda</taxon>
        <taxon>Chelicerata</taxon>
        <taxon>Arachnida</taxon>
        <taxon>Araneae</taxon>
        <taxon>Araneomorphae</taxon>
        <taxon>Entelegynae</taxon>
        <taxon>Araneoidea</taxon>
        <taxon>Araneidae</taxon>
        <taxon>Caerostris</taxon>
    </lineage>
</organism>
<sequence length="76" mass="8443">MRMRGENEDCSFQDGAKICSCQTGYVKDDGICRISSSSIAISRSPKHILLKVRCLLGFVKIKPYDNPSVWAEASQC</sequence>
<reference evidence="1 2" key="1">
    <citation type="submission" date="2021-06" db="EMBL/GenBank/DDBJ databases">
        <title>Caerostris extrusa draft genome.</title>
        <authorList>
            <person name="Kono N."/>
            <person name="Arakawa K."/>
        </authorList>
    </citation>
    <scope>NUCLEOTIDE SEQUENCE [LARGE SCALE GENOMIC DNA]</scope>
</reference>
<accession>A0AAV4PYN9</accession>
<protein>
    <submittedName>
        <fullName evidence="1">Uncharacterized protein</fullName>
    </submittedName>
</protein>
<name>A0AAV4PYN9_CAEEX</name>
<dbReference type="Proteomes" id="UP001054945">
    <property type="component" value="Unassembled WGS sequence"/>
</dbReference>
<keyword evidence="2" id="KW-1185">Reference proteome</keyword>
<dbReference type="AlphaFoldDB" id="A0AAV4PYN9"/>
<gene>
    <name evidence="1" type="ORF">CEXT_491741</name>
</gene>
<evidence type="ECO:0000313" key="2">
    <source>
        <dbReference type="Proteomes" id="UP001054945"/>
    </source>
</evidence>
<proteinExistence type="predicted"/>
<dbReference type="EMBL" id="BPLR01005301">
    <property type="protein sequence ID" value="GIY01334.1"/>
    <property type="molecule type" value="Genomic_DNA"/>
</dbReference>
<comment type="caution">
    <text evidence="1">The sequence shown here is derived from an EMBL/GenBank/DDBJ whole genome shotgun (WGS) entry which is preliminary data.</text>
</comment>
<evidence type="ECO:0000313" key="1">
    <source>
        <dbReference type="EMBL" id="GIY01334.1"/>
    </source>
</evidence>